<accession>A0AAW0F9Q5</accession>
<comment type="caution">
    <text evidence="1">The sequence shown here is derived from an EMBL/GenBank/DDBJ whole genome shotgun (WGS) entry which is preliminary data.</text>
</comment>
<evidence type="ECO:0000313" key="2">
    <source>
        <dbReference type="Proteomes" id="UP001385951"/>
    </source>
</evidence>
<reference evidence="1 2" key="1">
    <citation type="submission" date="2022-09" db="EMBL/GenBank/DDBJ databases">
        <authorList>
            <person name="Palmer J.M."/>
        </authorList>
    </citation>
    <scope>NUCLEOTIDE SEQUENCE [LARGE SCALE GENOMIC DNA]</scope>
    <source>
        <strain evidence="1 2">DSM 7382</strain>
    </source>
</reference>
<organism evidence="1 2">
    <name type="scientific">Cerrena zonata</name>
    <dbReference type="NCBI Taxonomy" id="2478898"/>
    <lineage>
        <taxon>Eukaryota</taxon>
        <taxon>Fungi</taxon>
        <taxon>Dikarya</taxon>
        <taxon>Basidiomycota</taxon>
        <taxon>Agaricomycotina</taxon>
        <taxon>Agaricomycetes</taxon>
        <taxon>Polyporales</taxon>
        <taxon>Cerrenaceae</taxon>
        <taxon>Cerrena</taxon>
    </lineage>
</organism>
<protein>
    <submittedName>
        <fullName evidence="1">Uncharacterized protein</fullName>
    </submittedName>
</protein>
<dbReference type="Proteomes" id="UP001385951">
    <property type="component" value="Unassembled WGS sequence"/>
</dbReference>
<keyword evidence="2" id="KW-1185">Reference proteome</keyword>
<dbReference type="Pfam" id="PF18758">
    <property type="entry name" value="KDZ"/>
    <property type="match status" value="1"/>
</dbReference>
<name>A0AAW0F9Q5_9APHY</name>
<proteinExistence type="predicted"/>
<dbReference type="InterPro" id="IPR040521">
    <property type="entry name" value="KDZ"/>
</dbReference>
<dbReference type="AlphaFoldDB" id="A0AAW0F9Q5"/>
<sequence length="143" mass="16540">MCQFWVNFLKRLLGMPDHLRLPDGVEFKRGIGLFHVHGHVKECFARYGPHLHPRCRNARRGESLKHLELAELYGSSARAMSWFHRQEYLDAHMADSNLGKKLIGMVLSIFRKWENAVEQAAESEEDFVSLCASVGQQKCDLWD</sequence>
<dbReference type="EMBL" id="JASBNA010000098">
    <property type="protein sequence ID" value="KAK7677023.1"/>
    <property type="molecule type" value="Genomic_DNA"/>
</dbReference>
<evidence type="ECO:0000313" key="1">
    <source>
        <dbReference type="EMBL" id="KAK7677023.1"/>
    </source>
</evidence>
<gene>
    <name evidence="1" type="ORF">QCA50_020052</name>
</gene>